<feature type="signal peptide" evidence="2">
    <location>
        <begin position="1"/>
        <end position="19"/>
    </location>
</feature>
<dbReference type="OrthoDB" id="429326at2759"/>
<organism evidence="3 4">
    <name type="scientific">Symbiodinium microadriaticum</name>
    <name type="common">Dinoflagellate</name>
    <name type="synonym">Zooxanthella microadriatica</name>
    <dbReference type="NCBI Taxonomy" id="2951"/>
    <lineage>
        <taxon>Eukaryota</taxon>
        <taxon>Sar</taxon>
        <taxon>Alveolata</taxon>
        <taxon>Dinophyceae</taxon>
        <taxon>Suessiales</taxon>
        <taxon>Symbiodiniaceae</taxon>
        <taxon>Symbiodinium</taxon>
    </lineage>
</organism>
<proteinExistence type="predicted"/>
<keyword evidence="4" id="KW-1185">Reference proteome</keyword>
<feature type="compositionally biased region" description="Basic and acidic residues" evidence="1">
    <location>
        <begin position="638"/>
        <end position="651"/>
    </location>
</feature>
<feature type="chain" id="PRO_5012028269" evidence="2">
    <location>
        <begin position="20"/>
        <end position="1127"/>
    </location>
</feature>
<feature type="region of interest" description="Disordered" evidence="1">
    <location>
        <begin position="168"/>
        <end position="210"/>
    </location>
</feature>
<accession>A0A1Q9CSP8</accession>
<dbReference type="CDD" id="cd00257">
    <property type="entry name" value="beta-trefoil_FSCN-like"/>
    <property type="match status" value="2"/>
</dbReference>
<dbReference type="AlphaFoldDB" id="A0A1Q9CSP8"/>
<feature type="region of interest" description="Disordered" evidence="1">
    <location>
        <begin position="638"/>
        <end position="657"/>
    </location>
</feature>
<sequence>MLVPLALMIVPMLAMKTNTRFASQKNDPSGFDVTGGANLSENGTATLENIVQKNLQNDFGEAEKMEKPEIIEEAEGAGNNTNETTKGFEGLAEKLEWFMLKETVVEIQQLELNKLNAKLDGHVETEHDKEVPQLSLLELKQQEEAKSQQAQTILKRVFKKHIHEMEKRTFDSSIKATEGMEPSARPARAKPPKPNRKGPDSSLLERRQSSDARSEEEGFCSICLAVFKICATDQIAFVANTAIDTVGKAVSTFQPPNFPPMEFTSSSAPRHHIPPLKAVHDLGQAITSCPHRDGLSMVTCLGGSIVHHIPPLKAAHDMAHDLVHCTQKSSDGLVTCLGNKIINLVPPLSYFNKMNDVLADFLEGFARVAATIAGQVLKGGSSFIQEAVKTRFPAAGAPALVHHQGQNLVVTTHTQTRRAPMSALQMAGDDDPPKDGITFERLWSNIVLRFNGFETDTSSCLAFAPANKTGAAGQANPGDWQVHDENDFVELKPWAVPCGTKWMKRNWDKWQGYSFYTGSLAIEKCVTVTYAINVQPVVAFIGGLQFDVMPKPLASVDTTVCWPKGRPDGQDLSMLRTEIKSSGVLLYAKTLRLNKRFGGGTQFVPHHVTATNANFRNPTNPRNAMERTKFMQMNESLEVHESQHRSSEESGGKGGAGELEGVFEWMEEEDFYLASANYSQDLGINLTSEHRGTEAKRRLSLAQTESQGVLQLFNFVHPGLVSFSLQAVLDHNSFEMRTQMGFGPFSSEQKQIKLVDIVNQFAVVLHALPWLSAASRKEAIHALQNSRPDVLPTTLKPGTTVGIHNRFFSQYLNIWGDLTVHSSGTRAFETAFDPSWIWERFTVIDAGNGEIALHHQRSNSFLGVNAHGIYAIYAPASQLPAGWLDQRFEVVTISSGYFGLFNRHSKNFLSIGPGHGTYLFHSPTKFLPPGHTHQQFRAHLVEPLLKPGTIVALYNNIHQRYLKMNHHDMEVGPVYPHDPTHFHHTWHAEQFVVVDAGNGEIALFSWLFKRFVMMESQPNVHAHGGVGSSEVRAGSDDLPSWWMYEKFQVVPLEHGLIGLYNAHHNRFLRTSGQDGPGGLDSSTPMTPQALPVQWTYERFRVIDISHLHAADGVNPHVPGGWTFNGLR</sequence>
<gene>
    <name evidence="3" type="ORF">AK812_SmicGene33011</name>
</gene>
<dbReference type="EMBL" id="LSRX01000946">
    <property type="protein sequence ID" value="OLP85948.1"/>
    <property type="molecule type" value="Genomic_DNA"/>
</dbReference>
<evidence type="ECO:0000313" key="4">
    <source>
        <dbReference type="Proteomes" id="UP000186817"/>
    </source>
</evidence>
<evidence type="ECO:0000256" key="2">
    <source>
        <dbReference type="SAM" id="SignalP"/>
    </source>
</evidence>
<feature type="compositionally biased region" description="Basic and acidic residues" evidence="1">
    <location>
        <begin position="197"/>
        <end position="210"/>
    </location>
</feature>
<feature type="compositionally biased region" description="Basic residues" evidence="1">
    <location>
        <begin position="187"/>
        <end position="196"/>
    </location>
</feature>
<name>A0A1Q9CSP8_SYMMI</name>
<comment type="caution">
    <text evidence="3">The sequence shown here is derived from an EMBL/GenBank/DDBJ whole genome shotgun (WGS) entry which is preliminary data.</text>
</comment>
<keyword evidence="2" id="KW-0732">Signal</keyword>
<reference evidence="3 4" key="1">
    <citation type="submission" date="2016-02" db="EMBL/GenBank/DDBJ databases">
        <title>Genome analysis of coral dinoflagellate symbionts highlights evolutionary adaptations to a symbiotic lifestyle.</title>
        <authorList>
            <person name="Aranda M."/>
            <person name="Li Y."/>
            <person name="Liew Y.J."/>
            <person name="Baumgarten S."/>
            <person name="Simakov O."/>
            <person name="Wilson M."/>
            <person name="Piel J."/>
            <person name="Ashoor H."/>
            <person name="Bougouffa S."/>
            <person name="Bajic V.B."/>
            <person name="Ryu T."/>
            <person name="Ravasi T."/>
            <person name="Bayer T."/>
            <person name="Micklem G."/>
            <person name="Kim H."/>
            <person name="Bhak J."/>
            <person name="Lajeunesse T.C."/>
            <person name="Voolstra C.R."/>
        </authorList>
    </citation>
    <scope>NUCLEOTIDE SEQUENCE [LARGE SCALE GENOMIC DNA]</scope>
    <source>
        <strain evidence="3 4">CCMP2467</strain>
    </source>
</reference>
<evidence type="ECO:0000256" key="1">
    <source>
        <dbReference type="SAM" id="MobiDB-lite"/>
    </source>
</evidence>
<protein>
    <submittedName>
        <fullName evidence="3">Uncharacterized protein</fullName>
    </submittedName>
</protein>
<evidence type="ECO:0000313" key="3">
    <source>
        <dbReference type="EMBL" id="OLP85948.1"/>
    </source>
</evidence>
<dbReference type="InterPro" id="IPR035992">
    <property type="entry name" value="Ricin_B-like_lectins"/>
</dbReference>
<dbReference type="Proteomes" id="UP000186817">
    <property type="component" value="Unassembled WGS sequence"/>
</dbReference>
<dbReference type="SUPFAM" id="SSF50370">
    <property type="entry name" value="Ricin B-like lectins"/>
    <property type="match status" value="1"/>
</dbReference>